<dbReference type="PANTHER" id="PTHR47861:SF3">
    <property type="entry name" value="FKBP-TYPE PEPTIDYL-PROLYL CIS-TRANS ISOMERASE SLYD"/>
    <property type="match status" value="1"/>
</dbReference>
<dbReference type="InterPro" id="IPR001179">
    <property type="entry name" value="PPIase_FKBP_dom"/>
</dbReference>
<dbReference type="GO" id="GO:0003755">
    <property type="term" value="F:peptidyl-prolyl cis-trans isomerase activity"/>
    <property type="evidence" value="ECO:0007669"/>
    <property type="project" value="UniProtKB-UniRule"/>
</dbReference>
<evidence type="ECO:0000256" key="3">
    <source>
        <dbReference type="ARBA" id="ARBA00006577"/>
    </source>
</evidence>
<evidence type="ECO:0000313" key="12">
    <source>
        <dbReference type="EMBL" id="ADQ81179.1"/>
    </source>
</evidence>
<keyword evidence="6" id="KW-0143">Chaperone</keyword>
<reference evidence="12 13" key="2">
    <citation type="journal article" date="2011" name="Stand. Genomic Sci.">
        <title>Complete genome sequence of Paludibacter propionicigenes type strain (WB4).</title>
        <authorList>
            <person name="Gronow S."/>
            <person name="Munk C."/>
            <person name="Lapidus A."/>
            <person name="Nolan M."/>
            <person name="Lucas S."/>
            <person name="Hammon N."/>
            <person name="Deshpande S."/>
            <person name="Cheng J.F."/>
            <person name="Tapia R."/>
            <person name="Han C."/>
            <person name="Goodwin L."/>
            <person name="Pitluck S."/>
            <person name="Liolios K."/>
            <person name="Ivanova N."/>
            <person name="Mavromatis K."/>
            <person name="Mikhailova N."/>
            <person name="Pati A."/>
            <person name="Chen A."/>
            <person name="Palaniappan K."/>
            <person name="Land M."/>
            <person name="Hauser L."/>
            <person name="Chang Y.J."/>
            <person name="Jeffries C.D."/>
            <person name="Brambilla E."/>
            <person name="Rohde M."/>
            <person name="Goker M."/>
            <person name="Detter J.C."/>
            <person name="Woyke T."/>
            <person name="Bristow J."/>
            <person name="Eisen J.A."/>
            <person name="Markowitz V."/>
            <person name="Hugenholtz P."/>
            <person name="Kyrpides N.C."/>
            <person name="Klenk H.P."/>
        </authorList>
    </citation>
    <scope>NUCLEOTIDE SEQUENCE [LARGE SCALE GENOMIC DNA]</scope>
    <source>
        <strain evidence="13">DSM 17365 / JCM 13257 / WB4</strain>
    </source>
</reference>
<protein>
    <recommendedName>
        <fullName evidence="10">Peptidyl-prolyl cis-trans isomerase</fullName>
        <ecNumber evidence="10">5.2.1.8</ecNumber>
    </recommendedName>
</protein>
<dbReference type="GO" id="GO:0005737">
    <property type="term" value="C:cytoplasm"/>
    <property type="evidence" value="ECO:0007669"/>
    <property type="project" value="UniProtKB-SubCell"/>
</dbReference>
<dbReference type="AlphaFoldDB" id="E4T8S0"/>
<comment type="catalytic activity">
    <reaction evidence="1 9 10">
        <text>[protein]-peptidylproline (omega=180) = [protein]-peptidylproline (omega=0)</text>
        <dbReference type="Rhea" id="RHEA:16237"/>
        <dbReference type="Rhea" id="RHEA-COMP:10747"/>
        <dbReference type="Rhea" id="RHEA-COMP:10748"/>
        <dbReference type="ChEBI" id="CHEBI:83833"/>
        <dbReference type="ChEBI" id="CHEBI:83834"/>
        <dbReference type="EC" id="5.2.1.8"/>
    </reaction>
</comment>
<comment type="function">
    <text evidence="8">Also involved in hydrogenase metallocenter assembly, probably by participating in the nickel insertion step. This function in hydrogenase biosynthesis requires chaperone activity and the presence of the metal-binding domain, but not PPIase activity.</text>
</comment>
<name>E4T8S0_PALPW</name>
<dbReference type="HOGENOM" id="CLU_098197_0_0_10"/>
<evidence type="ECO:0000256" key="4">
    <source>
        <dbReference type="ARBA" id="ARBA00022490"/>
    </source>
</evidence>
<proteinExistence type="inferred from homology"/>
<evidence type="ECO:0000256" key="2">
    <source>
        <dbReference type="ARBA" id="ARBA00004496"/>
    </source>
</evidence>
<dbReference type="STRING" id="694427.Palpr_3051"/>
<dbReference type="SUPFAM" id="SSF54534">
    <property type="entry name" value="FKBP-like"/>
    <property type="match status" value="1"/>
</dbReference>
<evidence type="ECO:0000256" key="8">
    <source>
        <dbReference type="ARBA" id="ARBA00037071"/>
    </source>
</evidence>
<keyword evidence="13" id="KW-1185">Reference proteome</keyword>
<evidence type="ECO:0000256" key="5">
    <source>
        <dbReference type="ARBA" id="ARBA00023110"/>
    </source>
</evidence>
<gene>
    <name evidence="12" type="ordered locus">Palpr_3051</name>
</gene>
<comment type="subcellular location">
    <subcellularLocation>
        <location evidence="2">Cytoplasm</location>
    </subcellularLocation>
</comment>
<evidence type="ECO:0000259" key="11">
    <source>
        <dbReference type="PROSITE" id="PS50059"/>
    </source>
</evidence>
<dbReference type="InterPro" id="IPR046357">
    <property type="entry name" value="PPIase_dom_sf"/>
</dbReference>
<evidence type="ECO:0000256" key="7">
    <source>
        <dbReference type="ARBA" id="ARBA00023235"/>
    </source>
</evidence>
<dbReference type="EMBL" id="CP002345">
    <property type="protein sequence ID" value="ADQ81179.1"/>
    <property type="molecule type" value="Genomic_DNA"/>
</dbReference>
<reference key="1">
    <citation type="submission" date="2010-11" db="EMBL/GenBank/DDBJ databases">
        <title>The complete genome of Paludibacter propionicigenes DSM 17365.</title>
        <authorList>
            <consortium name="US DOE Joint Genome Institute (JGI-PGF)"/>
            <person name="Lucas S."/>
            <person name="Copeland A."/>
            <person name="Lapidus A."/>
            <person name="Bruce D."/>
            <person name="Goodwin L."/>
            <person name="Pitluck S."/>
            <person name="Kyrpides N."/>
            <person name="Mavromatis K."/>
            <person name="Ivanova N."/>
            <person name="Munk A.C."/>
            <person name="Brettin T."/>
            <person name="Detter J.C."/>
            <person name="Han C."/>
            <person name="Tapia R."/>
            <person name="Land M."/>
            <person name="Hauser L."/>
            <person name="Markowitz V."/>
            <person name="Cheng J.-F."/>
            <person name="Hugenholtz P."/>
            <person name="Woyke T."/>
            <person name="Wu D."/>
            <person name="Gronow S."/>
            <person name="Wellnitz S."/>
            <person name="Brambilla E."/>
            <person name="Klenk H.-P."/>
            <person name="Eisen J.A."/>
        </authorList>
    </citation>
    <scope>NUCLEOTIDE SEQUENCE</scope>
    <source>
        <strain>WB4</strain>
    </source>
</reference>
<dbReference type="Pfam" id="PF00254">
    <property type="entry name" value="FKBP_C"/>
    <property type="match status" value="1"/>
</dbReference>
<dbReference type="eggNOG" id="COG1047">
    <property type="taxonomic scope" value="Bacteria"/>
</dbReference>
<dbReference type="OrthoDB" id="9808891at2"/>
<dbReference type="Proteomes" id="UP000008718">
    <property type="component" value="Chromosome"/>
</dbReference>
<dbReference type="PANTHER" id="PTHR47861">
    <property type="entry name" value="FKBP-TYPE PEPTIDYL-PROLYL CIS-TRANS ISOMERASE SLYD"/>
    <property type="match status" value="1"/>
</dbReference>
<dbReference type="GO" id="GO:0042026">
    <property type="term" value="P:protein refolding"/>
    <property type="evidence" value="ECO:0007669"/>
    <property type="project" value="UniProtKB-ARBA"/>
</dbReference>
<dbReference type="KEGG" id="ppn:Palpr_3051"/>
<sequence length="205" mass="21800">MKITANKSVSAEYELYVDGEVEGELELMEKATEQQPLNFVYGVGMMLPKFEENLFGMQVGDKFDFVINCEEAYGEYDDDSVLDLDRSIFEIDGKLDEEMIFEGNVVPLMDSEGNRVNAQIVSISDSHVKVDLNHPLAGENLHFKGSVLEVREATEKELAALMGGGCGSGCGCGDGGCSSGSCGCGDEEEASMSGGGSCGSGCGCH</sequence>
<comment type="similarity">
    <text evidence="3 10">Belongs to the FKBP-type PPIase family.</text>
</comment>
<dbReference type="EC" id="5.2.1.8" evidence="10"/>
<accession>E4T8S0</accession>
<keyword evidence="4" id="KW-0963">Cytoplasm</keyword>
<evidence type="ECO:0000256" key="6">
    <source>
        <dbReference type="ARBA" id="ARBA00023186"/>
    </source>
</evidence>
<dbReference type="Gene3D" id="3.10.50.40">
    <property type="match status" value="1"/>
</dbReference>
<organism evidence="12 13">
    <name type="scientific">Paludibacter propionicigenes (strain DSM 17365 / JCM 13257 / WB4)</name>
    <dbReference type="NCBI Taxonomy" id="694427"/>
    <lineage>
        <taxon>Bacteria</taxon>
        <taxon>Pseudomonadati</taxon>
        <taxon>Bacteroidota</taxon>
        <taxon>Bacteroidia</taxon>
        <taxon>Bacteroidales</taxon>
        <taxon>Paludibacteraceae</taxon>
        <taxon>Paludibacter</taxon>
    </lineage>
</organism>
<evidence type="ECO:0000256" key="1">
    <source>
        <dbReference type="ARBA" id="ARBA00000971"/>
    </source>
</evidence>
<keyword evidence="7 9" id="KW-0413">Isomerase</keyword>
<evidence type="ECO:0000256" key="10">
    <source>
        <dbReference type="RuleBase" id="RU003915"/>
    </source>
</evidence>
<dbReference type="PROSITE" id="PS50059">
    <property type="entry name" value="FKBP_PPIASE"/>
    <property type="match status" value="1"/>
</dbReference>
<feature type="domain" description="PPIase FKBP-type" evidence="11">
    <location>
        <begin position="6"/>
        <end position="109"/>
    </location>
</feature>
<evidence type="ECO:0000313" key="13">
    <source>
        <dbReference type="Proteomes" id="UP000008718"/>
    </source>
</evidence>
<keyword evidence="5 9" id="KW-0697">Rotamase</keyword>
<dbReference type="RefSeq" id="WP_013446548.1">
    <property type="nucleotide sequence ID" value="NC_014734.1"/>
</dbReference>
<evidence type="ECO:0000256" key="9">
    <source>
        <dbReference type="PROSITE-ProRule" id="PRU00277"/>
    </source>
</evidence>